<dbReference type="Pfam" id="PF15009">
    <property type="entry name" value="STING_LBD"/>
    <property type="match status" value="1"/>
</dbReference>
<organism evidence="16 17">
    <name type="scientific">Bambusicola thoracicus</name>
    <name type="common">Chinese bamboo-partridge</name>
    <name type="synonym">Perdix thoracica</name>
    <dbReference type="NCBI Taxonomy" id="9083"/>
    <lineage>
        <taxon>Eukaryota</taxon>
        <taxon>Metazoa</taxon>
        <taxon>Chordata</taxon>
        <taxon>Craniata</taxon>
        <taxon>Vertebrata</taxon>
        <taxon>Euteleostomi</taxon>
        <taxon>Archelosauria</taxon>
        <taxon>Archosauria</taxon>
        <taxon>Dinosauria</taxon>
        <taxon>Saurischia</taxon>
        <taxon>Theropoda</taxon>
        <taxon>Coelurosauria</taxon>
        <taxon>Aves</taxon>
        <taxon>Neognathae</taxon>
        <taxon>Galloanserae</taxon>
        <taxon>Galliformes</taxon>
        <taxon>Phasianidae</taxon>
        <taxon>Perdicinae</taxon>
        <taxon>Bambusicola</taxon>
    </lineage>
</organism>
<evidence type="ECO:0000256" key="3">
    <source>
        <dbReference type="ARBA" id="ARBA00004542"/>
    </source>
</evidence>
<dbReference type="Proteomes" id="UP000237246">
    <property type="component" value="Unassembled WGS sequence"/>
</dbReference>
<dbReference type="Gene3D" id="1.20.5.5200">
    <property type="match status" value="1"/>
</dbReference>
<dbReference type="InterPro" id="IPR055432">
    <property type="entry name" value="STING_LBD"/>
</dbReference>
<sequence length="366" mass="41184">MPQDPSTRSSPAALLIPEPRAGRARHAACVLLAVCFVVLFLSGEPLAPITHRACTQLAALQLGVLLKGCCCLAEEIFHLRSRHHGSLWQVLCSCFPPRWHLALLLVGGSAYLDPQEDNGHSPRLALTLACLCQLLVLALGLQKLSAAEVSELTESSKKNVAHGLAWTYYVGYLKVVLPRLKECMEEISRTNPILRAHRDTWKLHILVPLDCDIWDDLEKADSNIQYLTDLPETTLNRAGIRRRVYKHSLYVIRDKDNKTLCAMSQDDCAAFSREQRLEQARLFYRSLRDILASSKECAGLYRLIAYEEPVEPESHFLSGLILWHLQQQQREEYMVQEELPLGTGPVELSLQVSCSDLPQPLRSDCP</sequence>
<dbReference type="Pfam" id="PF23417">
    <property type="entry name" value="STING_TM"/>
    <property type="match status" value="1"/>
</dbReference>
<dbReference type="GO" id="GO:0061507">
    <property type="term" value="F:2',3'-cyclic GMP-AMP binding"/>
    <property type="evidence" value="ECO:0007669"/>
    <property type="project" value="TreeGrafter"/>
</dbReference>
<evidence type="ECO:0000256" key="9">
    <source>
        <dbReference type="ARBA" id="ARBA00022741"/>
    </source>
</evidence>
<keyword evidence="9" id="KW-0547">Nucleotide-binding</keyword>
<dbReference type="GO" id="GO:0005789">
    <property type="term" value="C:endoplasmic reticulum membrane"/>
    <property type="evidence" value="ECO:0007669"/>
    <property type="project" value="UniProtKB-SubCell"/>
</dbReference>
<evidence type="ECO:0000313" key="17">
    <source>
        <dbReference type="Proteomes" id="UP000237246"/>
    </source>
</evidence>
<dbReference type="GO" id="GO:0032481">
    <property type="term" value="P:positive regulation of type I interferon production"/>
    <property type="evidence" value="ECO:0007669"/>
    <property type="project" value="InterPro"/>
</dbReference>
<evidence type="ECO:0000256" key="10">
    <source>
        <dbReference type="ARBA" id="ARBA00022824"/>
    </source>
</evidence>
<evidence type="ECO:0000256" key="6">
    <source>
        <dbReference type="ARBA" id="ARBA00009027"/>
    </source>
</evidence>
<comment type="catalytic activity">
    <reaction evidence="13">
        <text>H(+)(in) = H(+)(out)</text>
        <dbReference type="Rhea" id="RHEA:34979"/>
        <dbReference type="ChEBI" id="CHEBI:15378"/>
    </reaction>
</comment>
<gene>
    <name evidence="16" type="ORF">CIB84_010942</name>
</gene>
<evidence type="ECO:0000256" key="4">
    <source>
        <dbReference type="ARBA" id="ARBA00004556"/>
    </source>
</evidence>
<proteinExistence type="inferred from homology"/>
<dbReference type="PANTHER" id="PTHR34339:SF1">
    <property type="entry name" value="STIMULATOR OF INTERFERON GENES PROTEIN"/>
    <property type="match status" value="1"/>
</dbReference>
<dbReference type="GO" id="GO:0000045">
    <property type="term" value="P:autophagosome assembly"/>
    <property type="evidence" value="ECO:0007669"/>
    <property type="project" value="TreeGrafter"/>
</dbReference>
<evidence type="ECO:0000256" key="11">
    <source>
        <dbReference type="ARBA" id="ARBA00022989"/>
    </source>
</evidence>
<evidence type="ECO:0000259" key="15">
    <source>
        <dbReference type="Pfam" id="PF23417"/>
    </source>
</evidence>
<dbReference type="InterPro" id="IPR055434">
    <property type="entry name" value="STING_TM"/>
</dbReference>
<evidence type="ECO:0000256" key="7">
    <source>
        <dbReference type="ARBA" id="ARBA00018708"/>
    </source>
</evidence>
<evidence type="ECO:0000259" key="14">
    <source>
        <dbReference type="Pfam" id="PF15009"/>
    </source>
</evidence>
<dbReference type="GO" id="GO:0000139">
    <property type="term" value="C:Golgi membrane"/>
    <property type="evidence" value="ECO:0007669"/>
    <property type="project" value="UniProtKB-SubCell"/>
</dbReference>
<protein>
    <recommendedName>
        <fullName evidence="7">Stimulator of interferon genes protein</fullName>
    </recommendedName>
</protein>
<dbReference type="GO" id="GO:0033116">
    <property type="term" value="C:endoplasmic reticulum-Golgi intermediate compartment membrane"/>
    <property type="evidence" value="ECO:0007669"/>
    <property type="project" value="UniProtKB-SubCell"/>
</dbReference>
<comment type="similarity">
    <text evidence="6">Belongs to the STING family.</text>
</comment>
<feature type="domain" description="STING ligand-binding" evidence="14">
    <location>
        <begin position="159"/>
        <end position="329"/>
    </location>
</feature>
<dbReference type="GO" id="GO:0061709">
    <property type="term" value="P:reticulophagy"/>
    <property type="evidence" value="ECO:0007669"/>
    <property type="project" value="TreeGrafter"/>
</dbReference>
<reference evidence="16 17" key="1">
    <citation type="submission" date="2018-01" db="EMBL/GenBank/DDBJ databases">
        <title>Comparison of the Chinese Bamboo Partridge and Red Junglefowl genome sequences highlights the importance of demography in genome evolution.</title>
        <authorList>
            <person name="Tiley G.P."/>
            <person name="Kimball R.T."/>
            <person name="Braun E.L."/>
            <person name="Burleigh J.G."/>
        </authorList>
    </citation>
    <scope>NUCLEOTIDE SEQUENCE [LARGE SCALE GENOMIC DNA]</scope>
    <source>
        <strain evidence="16">RTK389</strain>
        <tissue evidence="16">Blood</tissue>
    </source>
</reference>
<comment type="subcellular location">
    <subcellularLocation>
        <location evidence="4">Cytoplasm</location>
        <location evidence="4">Perinuclear region</location>
    </subcellularLocation>
    <subcellularLocation>
        <location evidence="3">Cytoplasmic vesicle</location>
        <location evidence="3">Autophagosome membrane</location>
        <topology evidence="3">Multi-pass membrane protein</topology>
    </subcellularLocation>
    <subcellularLocation>
        <location evidence="2">Endoplasmic reticulum membrane</location>
        <topology evidence="2">Multi-pass membrane protein</topology>
    </subcellularLocation>
    <subcellularLocation>
        <location evidence="1">Endoplasmic reticulum-Golgi intermediate compartment membrane</location>
        <topology evidence="1">Multi-pass membrane protein</topology>
    </subcellularLocation>
    <subcellularLocation>
        <location evidence="5">Golgi apparatus membrane</location>
        <topology evidence="5">Multi-pass membrane protein</topology>
    </subcellularLocation>
</comment>
<dbReference type="GO" id="GO:0000421">
    <property type="term" value="C:autophagosome membrane"/>
    <property type="evidence" value="ECO:0007669"/>
    <property type="project" value="UniProtKB-SubCell"/>
</dbReference>
<accession>A0A2P4SMF7</accession>
<dbReference type="InterPro" id="IPR047191">
    <property type="entry name" value="STING_C_chordates"/>
</dbReference>
<dbReference type="GO" id="GO:0048471">
    <property type="term" value="C:perinuclear region of cytoplasm"/>
    <property type="evidence" value="ECO:0007669"/>
    <property type="project" value="UniProtKB-SubCell"/>
</dbReference>
<evidence type="ECO:0000313" key="16">
    <source>
        <dbReference type="EMBL" id="POI25308.1"/>
    </source>
</evidence>
<keyword evidence="10" id="KW-0256">Endoplasmic reticulum</keyword>
<keyword evidence="8" id="KW-0812">Transmembrane</keyword>
<dbReference type="GO" id="GO:0051607">
    <property type="term" value="P:defense response to virus"/>
    <property type="evidence" value="ECO:0007669"/>
    <property type="project" value="TreeGrafter"/>
</dbReference>
<evidence type="ECO:0000256" key="5">
    <source>
        <dbReference type="ARBA" id="ARBA00004653"/>
    </source>
</evidence>
<dbReference type="PANTHER" id="PTHR34339">
    <property type="entry name" value="STIMULATOR OF INTERFERON GENES PROTEIN"/>
    <property type="match status" value="1"/>
</dbReference>
<keyword evidence="17" id="KW-1185">Reference proteome</keyword>
<name>A0A2P4SMF7_BAMTH</name>
<dbReference type="CDD" id="cd22658">
    <property type="entry name" value="STING_C_metazoan-like"/>
    <property type="match status" value="1"/>
</dbReference>
<dbReference type="FunFam" id="3.40.50.12100:FF:000001">
    <property type="entry name" value="Stimulator of interferon genes protein"/>
    <property type="match status" value="1"/>
</dbReference>
<keyword evidence="12" id="KW-0472">Membrane</keyword>
<dbReference type="OrthoDB" id="6053839at2759"/>
<keyword evidence="11" id="KW-1133">Transmembrane helix</keyword>
<evidence type="ECO:0000256" key="1">
    <source>
        <dbReference type="ARBA" id="ARBA00004457"/>
    </source>
</evidence>
<evidence type="ECO:0000256" key="12">
    <source>
        <dbReference type="ARBA" id="ARBA00023136"/>
    </source>
</evidence>
<dbReference type="Gene3D" id="3.40.50.12100">
    <property type="entry name" value="Stimulator of interferon genes protein"/>
    <property type="match status" value="1"/>
</dbReference>
<evidence type="ECO:0000256" key="13">
    <source>
        <dbReference type="ARBA" id="ARBA00024169"/>
    </source>
</evidence>
<dbReference type="GO" id="GO:0035438">
    <property type="term" value="F:cyclic-di-GMP binding"/>
    <property type="evidence" value="ECO:0007669"/>
    <property type="project" value="TreeGrafter"/>
</dbReference>
<dbReference type="AlphaFoldDB" id="A0A2P4SMF7"/>
<dbReference type="EMBL" id="PPHD01035030">
    <property type="protein sequence ID" value="POI25308.1"/>
    <property type="molecule type" value="Genomic_DNA"/>
</dbReference>
<dbReference type="InterPro" id="IPR029158">
    <property type="entry name" value="STING"/>
</dbReference>
<comment type="caution">
    <text evidence="16">The sequence shown here is derived from an EMBL/GenBank/DDBJ whole genome shotgun (WGS) entry which is preliminary data.</text>
</comment>
<dbReference type="InterPro" id="IPR038623">
    <property type="entry name" value="STING_C_sf"/>
</dbReference>
<feature type="domain" description="STING transmembrane" evidence="15">
    <location>
        <begin position="52"/>
        <end position="157"/>
    </location>
</feature>
<dbReference type="GO" id="GO:0045087">
    <property type="term" value="P:innate immune response"/>
    <property type="evidence" value="ECO:0007669"/>
    <property type="project" value="TreeGrafter"/>
</dbReference>
<dbReference type="GO" id="GO:0002218">
    <property type="term" value="P:activation of innate immune response"/>
    <property type="evidence" value="ECO:0007669"/>
    <property type="project" value="InterPro"/>
</dbReference>
<evidence type="ECO:0000256" key="2">
    <source>
        <dbReference type="ARBA" id="ARBA00004477"/>
    </source>
</evidence>
<dbReference type="GO" id="GO:0016239">
    <property type="term" value="P:positive regulation of macroautophagy"/>
    <property type="evidence" value="ECO:0007669"/>
    <property type="project" value="TreeGrafter"/>
</dbReference>
<evidence type="ECO:0000256" key="8">
    <source>
        <dbReference type="ARBA" id="ARBA00022692"/>
    </source>
</evidence>
<dbReference type="FunFam" id="1.20.5.5200:FF:000001">
    <property type="entry name" value="Stimulator of interferon genes protein"/>
    <property type="match status" value="1"/>
</dbReference>